<sequence length="309" mass="36588">MKELYLQRFIEAIKSGQPINFPAFDTYQNDRPLQEFMAKVQELYIEYEGILKLFASDKAGEVKFVLDTLKKFKENRRKDAYDIVKTFFLELEYSNLSETLKGKFNEGTDIFENSIDYFCSYTTKGLPEINFSYENLLSVVFGLNKQTDFLEFKKTNYIAKLIVRYLNEHGFNNYFFDQDKIVNGDEIKDKVLDYCGRALVLVILAQQETFRDKNEETNWCLREYEQYNATHKGLRKYIVYRIPNLVEPVGARDSIVEWFRYISTEHGIANDTIEFTWTHHKMREKVNDAAKIIGNFKEDYYSTFKTNIA</sequence>
<proteinExistence type="predicted"/>
<evidence type="ECO:0000313" key="2">
    <source>
        <dbReference type="Proteomes" id="UP000184212"/>
    </source>
</evidence>
<dbReference type="AlphaFoldDB" id="A0A1M5UL52"/>
<dbReference type="EMBL" id="FQWQ01000003">
    <property type="protein sequence ID" value="SHH63630.1"/>
    <property type="molecule type" value="Genomic_DNA"/>
</dbReference>
<protein>
    <recommendedName>
        <fullName evidence="3">TIR domain-containing protein</fullName>
    </recommendedName>
</protein>
<evidence type="ECO:0000313" key="1">
    <source>
        <dbReference type="EMBL" id="SHH63630.1"/>
    </source>
</evidence>
<dbReference type="Proteomes" id="UP000184212">
    <property type="component" value="Unassembled WGS sequence"/>
</dbReference>
<accession>A0A1M5UL52</accession>
<dbReference type="InterPro" id="IPR035897">
    <property type="entry name" value="Toll_tir_struct_dom_sf"/>
</dbReference>
<dbReference type="OrthoDB" id="9828256at2"/>
<dbReference type="Gene3D" id="3.40.50.10140">
    <property type="entry name" value="Toll/interleukin-1 receptor homology (TIR) domain"/>
    <property type="match status" value="1"/>
</dbReference>
<keyword evidence="2" id="KW-1185">Reference proteome</keyword>
<dbReference type="RefSeq" id="WP_073139015.1">
    <property type="nucleotide sequence ID" value="NZ_FQWQ01000003.1"/>
</dbReference>
<evidence type="ECO:0008006" key="3">
    <source>
        <dbReference type="Google" id="ProtNLM"/>
    </source>
</evidence>
<name>A0A1M5UL52_9BACT</name>
<organism evidence="1 2">
    <name type="scientific">Chryseolinea serpens</name>
    <dbReference type="NCBI Taxonomy" id="947013"/>
    <lineage>
        <taxon>Bacteria</taxon>
        <taxon>Pseudomonadati</taxon>
        <taxon>Bacteroidota</taxon>
        <taxon>Cytophagia</taxon>
        <taxon>Cytophagales</taxon>
        <taxon>Fulvivirgaceae</taxon>
        <taxon>Chryseolinea</taxon>
    </lineage>
</organism>
<gene>
    <name evidence="1" type="ORF">SAMN04488109_4753</name>
</gene>
<reference evidence="1 2" key="1">
    <citation type="submission" date="2016-11" db="EMBL/GenBank/DDBJ databases">
        <authorList>
            <person name="Jaros S."/>
            <person name="Januszkiewicz K."/>
            <person name="Wedrychowicz H."/>
        </authorList>
    </citation>
    <scope>NUCLEOTIDE SEQUENCE [LARGE SCALE GENOMIC DNA]</scope>
    <source>
        <strain evidence="1 2">DSM 24574</strain>
    </source>
</reference>
<dbReference type="STRING" id="947013.SAMN04488109_4753"/>